<organism evidence="2 3">
    <name type="scientific">Thermoproteus uzoniensis (strain 768-20)</name>
    <dbReference type="NCBI Taxonomy" id="999630"/>
    <lineage>
        <taxon>Archaea</taxon>
        <taxon>Thermoproteota</taxon>
        <taxon>Thermoprotei</taxon>
        <taxon>Thermoproteales</taxon>
        <taxon>Thermoproteaceae</taxon>
        <taxon>Thermoproteus</taxon>
    </lineage>
</organism>
<evidence type="ECO:0008006" key="4">
    <source>
        <dbReference type="Google" id="ProtNLM"/>
    </source>
</evidence>
<dbReference type="EMBL" id="CP002590">
    <property type="protein sequence ID" value="AEA13277.1"/>
    <property type="molecule type" value="Genomic_DNA"/>
</dbReference>
<name>F2L3W5_THEU7</name>
<dbReference type="RefSeq" id="WP_013680612.1">
    <property type="nucleotide sequence ID" value="NC_015315.1"/>
</dbReference>
<proteinExistence type="predicted"/>
<feature type="coiled-coil region" evidence="1">
    <location>
        <begin position="89"/>
        <end position="116"/>
    </location>
</feature>
<accession>F2L3W5</accession>
<dbReference type="KEGG" id="tuz:TUZN_1817"/>
<dbReference type="HOGENOM" id="CLU_1264625_0_0_2"/>
<dbReference type="STRING" id="999630.TUZN_1817"/>
<evidence type="ECO:0000256" key="1">
    <source>
        <dbReference type="SAM" id="Coils"/>
    </source>
</evidence>
<dbReference type="GeneID" id="10361330"/>
<gene>
    <name evidence="2" type="ordered locus">TUZN_1817</name>
</gene>
<dbReference type="AlphaFoldDB" id="F2L3W5"/>
<dbReference type="OrthoDB" id="27251at2157"/>
<keyword evidence="1" id="KW-0175">Coiled coil</keyword>
<protein>
    <recommendedName>
        <fullName evidence="4">CdvA-like coiled-coil domain-containing protein</fullName>
    </recommendedName>
</protein>
<dbReference type="Proteomes" id="UP000008138">
    <property type="component" value="Chromosome"/>
</dbReference>
<reference key="2">
    <citation type="submission" date="2011-03" db="EMBL/GenBank/DDBJ databases">
        <title>Complete genome sequence of the thermoacidophilic crenarchaeon Thermoproteus uzoniensis 768-20.</title>
        <authorList>
            <person name="Mardanov A.V."/>
            <person name="Gumerov V.M."/>
            <person name="Beletsky A.V."/>
            <person name="Prokofeva M.I."/>
            <person name="Bonch-Osmolovskaya E.A."/>
            <person name="Ravin N.V."/>
            <person name="Skryabin K.G."/>
        </authorList>
    </citation>
    <scope>NUCLEOTIDE SEQUENCE</scope>
    <source>
        <strain>768-20</strain>
    </source>
</reference>
<evidence type="ECO:0000313" key="3">
    <source>
        <dbReference type="Proteomes" id="UP000008138"/>
    </source>
</evidence>
<reference evidence="2 3" key="1">
    <citation type="journal article" date="2011" name="J. Bacteriol.">
        <title>Complete genome sequence of the thermoacidophilic crenarchaeon Thermoproteus uzoniensis 768-20.</title>
        <authorList>
            <person name="Mardanov A.V."/>
            <person name="Gumerov V.M."/>
            <person name="Beletsky A.V."/>
            <person name="Prokofeva M.I."/>
            <person name="Bonch-Osmolovskaya E.A."/>
            <person name="Ravin N.V."/>
            <person name="Skryabin K.G."/>
        </authorList>
    </citation>
    <scope>NUCLEOTIDE SEQUENCE [LARGE SCALE GENOMIC DNA]</scope>
    <source>
        <strain evidence="2 3">768-20</strain>
    </source>
</reference>
<dbReference type="eggNOG" id="arCOG04054">
    <property type="taxonomic scope" value="Archaea"/>
</dbReference>
<keyword evidence="3" id="KW-1185">Reference proteome</keyword>
<evidence type="ECO:0000313" key="2">
    <source>
        <dbReference type="EMBL" id="AEA13277.1"/>
    </source>
</evidence>
<sequence length="218" mass="25381">MFWRLFSPQKQKELPKVGGKPVYIGGMLFLGTAERGEFDVRRHKLVALHIRDSSGLQYKLDTSDVRVKISKESIDLEISAVPKFFEVKIRELNDIVKRLGDERRNIEDSYRKLEEALIRGSISMQIYEDSKKRIAEKEKRLIASCMEAERSFVKINDDLKRLLGDVESKREALEAKRLLDRLDRDEEDMLANLIALRTNIMSIEQMLNTLLLQLRLVC</sequence>